<dbReference type="NCBIfam" id="TIGR01385">
    <property type="entry name" value="TFSII"/>
    <property type="match status" value="1"/>
</dbReference>
<dbReference type="PROSITE" id="PS51319">
    <property type="entry name" value="TFIIS_N"/>
    <property type="match status" value="1"/>
</dbReference>
<dbReference type="PANTHER" id="PTHR11477">
    <property type="entry name" value="TRANSCRIPTION FACTOR S-II ZINC FINGER DOMAIN-CONTAINING PROTEIN"/>
    <property type="match status" value="1"/>
</dbReference>
<dbReference type="SUPFAM" id="SSF57783">
    <property type="entry name" value="Zinc beta-ribbon"/>
    <property type="match status" value="1"/>
</dbReference>
<comment type="function">
    <text evidence="11">Necessary for efficient RNA polymerase II transcription elongation past template-encoded arresting sites. The arresting sites in DNA have the property of trapping a certain fraction of elongating RNA polymerases that pass through, resulting in locked ternary complexes. Cleavage of the nascent transcript by S-II allows the resumption of elongation from the new 3'-terminus.</text>
</comment>
<feature type="compositionally biased region" description="Basic and acidic residues" evidence="15">
    <location>
        <begin position="97"/>
        <end position="133"/>
    </location>
</feature>
<evidence type="ECO:0000256" key="2">
    <source>
        <dbReference type="ARBA" id="ARBA00009647"/>
    </source>
</evidence>
<organism evidence="19 20">
    <name type="scientific">Aphidius gifuensis</name>
    <name type="common">Parasitoid wasp</name>
    <dbReference type="NCBI Taxonomy" id="684658"/>
    <lineage>
        <taxon>Eukaryota</taxon>
        <taxon>Metazoa</taxon>
        <taxon>Ecdysozoa</taxon>
        <taxon>Arthropoda</taxon>
        <taxon>Hexapoda</taxon>
        <taxon>Insecta</taxon>
        <taxon>Pterygota</taxon>
        <taxon>Neoptera</taxon>
        <taxon>Endopterygota</taxon>
        <taxon>Hymenoptera</taxon>
        <taxon>Apocrita</taxon>
        <taxon>Ichneumonoidea</taxon>
        <taxon>Braconidae</taxon>
        <taxon>Aphidiinae</taxon>
        <taxon>Aphidius</taxon>
    </lineage>
</organism>
<evidence type="ECO:0000256" key="10">
    <source>
        <dbReference type="ARBA" id="ARBA00023242"/>
    </source>
</evidence>
<evidence type="ECO:0000256" key="6">
    <source>
        <dbReference type="ARBA" id="ARBA00022833"/>
    </source>
</evidence>
<keyword evidence="8 14" id="KW-0238">DNA-binding</keyword>
<dbReference type="Gene3D" id="1.20.930.10">
    <property type="entry name" value="Conserved domain common to transcription factors TFIIS, elongin A, CRSP70"/>
    <property type="match status" value="1"/>
</dbReference>
<dbReference type="AlphaFoldDB" id="A0A835CQ57"/>
<evidence type="ECO:0000256" key="4">
    <source>
        <dbReference type="ARBA" id="ARBA00022723"/>
    </source>
</evidence>
<comment type="caution">
    <text evidence="19">The sequence shown here is derived from an EMBL/GenBank/DDBJ whole genome shotgun (WGS) entry which is preliminary data.</text>
</comment>
<dbReference type="InterPro" id="IPR035441">
    <property type="entry name" value="TFIIS/LEDGF_dom_sf"/>
</dbReference>
<evidence type="ECO:0000256" key="12">
    <source>
        <dbReference type="PROSITE-ProRule" id="PRU00472"/>
    </source>
</evidence>
<evidence type="ECO:0000259" key="16">
    <source>
        <dbReference type="PROSITE" id="PS51133"/>
    </source>
</evidence>
<evidence type="ECO:0000256" key="1">
    <source>
        <dbReference type="ARBA" id="ARBA00004123"/>
    </source>
</evidence>
<dbReference type="Gene3D" id="1.10.472.30">
    <property type="entry name" value="Transcription elongation factor S-II, central domain"/>
    <property type="match status" value="1"/>
</dbReference>
<keyword evidence="10 13" id="KW-0539">Nucleus</keyword>
<dbReference type="PIRSF" id="PIRSF006704">
    <property type="entry name" value="TF_IIS"/>
    <property type="match status" value="1"/>
</dbReference>
<evidence type="ECO:0000256" key="3">
    <source>
        <dbReference type="ARBA" id="ARBA00022553"/>
    </source>
</evidence>
<proteinExistence type="inferred from homology"/>
<dbReference type="FunFam" id="2.20.25.10:FF:000001">
    <property type="entry name" value="Probable Transcription elongation factor S-II"/>
    <property type="match status" value="1"/>
</dbReference>
<dbReference type="PROSITE" id="PS00466">
    <property type="entry name" value="ZF_TFIIS_1"/>
    <property type="match status" value="1"/>
</dbReference>
<keyword evidence="7 14" id="KW-0805">Transcription regulation</keyword>
<dbReference type="PROSITE" id="PS51133">
    <property type="entry name" value="ZF_TFIIS_2"/>
    <property type="match status" value="1"/>
</dbReference>
<feature type="domain" description="TFIIS central" evidence="18">
    <location>
        <begin position="150"/>
        <end position="266"/>
    </location>
</feature>
<sequence>MSAEEEVLKIQKKLNKMSSGDGTGQEQALELLKTLQTLPVTLELLTKTRIGMTVNALRKSSTDDDVISLSKVLIKNWKKFLSGTKKDGRDSGSTSSTKKDERNNKKDDDTKKEKDDSDNKIQDDRTSSKDSYKKQASFPATGSTTTTDAVRLKCRELLVSALRVSGETIEGCATPEELSEELEDAIYAEFRNTDSRYKNRIRSRVANLRDAKNPTLRTNFLVGAIPPTRLAVMTAEEMASDEIKQLRDKFQKEAINDAQLATVQGTKTDLLKCGKCRQRNCTYNQVQTRSADEPMTTFVLCNHCGNRWKFC</sequence>
<evidence type="ECO:0000259" key="17">
    <source>
        <dbReference type="PROSITE" id="PS51319"/>
    </source>
</evidence>
<dbReference type="CDD" id="cd00183">
    <property type="entry name" value="TFIIS_I"/>
    <property type="match status" value="1"/>
</dbReference>
<feature type="domain" description="TFIIS N-terminal" evidence="17">
    <location>
        <begin position="5"/>
        <end position="84"/>
    </location>
</feature>
<evidence type="ECO:0000256" key="14">
    <source>
        <dbReference type="RuleBase" id="RU368078"/>
    </source>
</evidence>
<dbReference type="InterPro" id="IPR003618">
    <property type="entry name" value="TFIIS_cen_dom"/>
</dbReference>
<dbReference type="Pfam" id="PF08711">
    <property type="entry name" value="Med26"/>
    <property type="match status" value="1"/>
</dbReference>
<comment type="similarity">
    <text evidence="2 14">Belongs to the TFS-II family.</text>
</comment>
<dbReference type="SUPFAM" id="SSF46942">
    <property type="entry name" value="Elongation factor TFIIS domain 2"/>
    <property type="match status" value="1"/>
</dbReference>
<keyword evidence="9 14" id="KW-0804">Transcription</keyword>
<dbReference type="Pfam" id="PF01096">
    <property type="entry name" value="Zn_ribbon_TFIIS"/>
    <property type="match status" value="1"/>
</dbReference>
<evidence type="ECO:0000256" key="15">
    <source>
        <dbReference type="SAM" id="MobiDB-lite"/>
    </source>
</evidence>
<reference evidence="19 20" key="1">
    <citation type="submission" date="2020-08" db="EMBL/GenBank/DDBJ databases">
        <title>Aphidius gifuensis genome sequencing and assembly.</title>
        <authorList>
            <person name="Du Z."/>
        </authorList>
    </citation>
    <scope>NUCLEOTIDE SEQUENCE [LARGE SCALE GENOMIC DNA]</scope>
    <source>
        <strain evidence="19">YNYX2018</strain>
        <tissue evidence="19">Adults</tissue>
    </source>
</reference>
<dbReference type="SMART" id="SM00510">
    <property type="entry name" value="TFS2M"/>
    <property type="match status" value="1"/>
</dbReference>
<dbReference type="GO" id="GO:0006368">
    <property type="term" value="P:transcription elongation by RNA polymerase II"/>
    <property type="evidence" value="ECO:0007669"/>
    <property type="project" value="InterPro"/>
</dbReference>
<dbReference type="GO" id="GO:0003677">
    <property type="term" value="F:DNA binding"/>
    <property type="evidence" value="ECO:0007669"/>
    <property type="project" value="UniProtKB-KW"/>
</dbReference>
<keyword evidence="5 12" id="KW-0863">Zinc-finger</keyword>
<name>A0A835CQ57_APHGI</name>
<keyword evidence="4 14" id="KW-0479">Metal-binding</keyword>
<dbReference type="PROSITE" id="PS51321">
    <property type="entry name" value="TFIIS_CENTRAL"/>
    <property type="match status" value="1"/>
</dbReference>
<dbReference type="GO" id="GO:0005634">
    <property type="term" value="C:nucleus"/>
    <property type="evidence" value="ECO:0007669"/>
    <property type="project" value="UniProtKB-SubCell"/>
</dbReference>
<evidence type="ECO:0000256" key="11">
    <source>
        <dbReference type="ARBA" id="ARBA00025408"/>
    </source>
</evidence>
<feature type="domain" description="TFIIS-type" evidence="16">
    <location>
        <begin position="269"/>
        <end position="309"/>
    </location>
</feature>
<evidence type="ECO:0000259" key="18">
    <source>
        <dbReference type="PROSITE" id="PS51321"/>
    </source>
</evidence>
<evidence type="ECO:0000256" key="13">
    <source>
        <dbReference type="PROSITE-ProRule" id="PRU00649"/>
    </source>
</evidence>
<evidence type="ECO:0000313" key="19">
    <source>
        <dbReference type="EMBL" id="KAF7991922.1"/>
    </source>
</evidence>
<keyword evidence="20" id="KW-1185">Reference proteome</keyword>
<dbReference type="InterPro" id="IPR017923">
    <property type="entry name" value="TFIIS_N"/>
</dbReference>
<dbReference type="CDD" id="cd13749">
    <property type="entry name" value="Zn-ribbon_TFIIS"/>
    <property type="match status" value="1"/>
</dbReference>
<dbReference type="SUPFAM" id="SSF47676">
    <property type="entry name" value="Conserved domain common to transcription factors TFIIS, elongin A, CRSP70"/>
    <property type="match status" value="1"/>
</dbReference>
<dbReference type="Proteomes" id="UP000639338">
    <property type="component" value="Unassembled WGS sequence"/>
</dbReference>
<evidence type="ECO:0000256" key="9">
    <source>
        <dbReference type="ARBA" id="ARBA00023163"/>
    </source>
</evidence>
<evidence type="ECO:0000256" key="5">
    <source>
        <dbReference type="ARBA" id="ARBA00022771"/>
    </source>
</evidence>
<evidence type="ECO:0000313" key="20">
    <source>
        <dbReference type="Proteomes" id="UP000639338"/>
    </source>
</evidence>
<dbReference type="InterPro" id="IPR036575">
    <property type="entry name" value="TFIIS_cen_dom_sf"/>
</dbReference>
<accession>A0A835CQ57</accession>
<evidence type="ECO:0000256" key="7">
    <source>
        <dbReference type="ARBA" id="ARBA00023015"/>
    </source>
</evidence>
<dbReference type="GO" id="GO:0008270">
    <property type="term" value="F:zinc ion binding"/>
    <property type="evidence" value="ECO:0007669"/>
    <property type="project" value="UniProtKB-UniRule"/>
</dbReference>
<gene>
    <name evidence="19" type="ORF">HCN44_010723</name>
</gene>
<dbReference type="OrthoDB" id="44867at2759"/>
<comment type="subcellular location">
    <subcellularLocation>
        <location evidence="1 13 14">Nucleus</location>
    </subcellularLocation>
</comment>
<dbReference type="Gene3D" id="2.20.25.10">
    <property type="match status" value="1"/>
</dbReference>
<evidence type="ECO:0000256" key="8">
    <source>
        <dbReference type="ARBA" id="ARBA00023125"/>
    </source>
</evidence>
<dbReference type="Pfam" id="PF07500">
    <property type="entry name" value="TFIIS_M"/>
    <property type="match status" value="1"/>
</dbReference>
<dbReference type="PANTHER" id="PTHR11477:SF0">
    <property type="entry name" value="IP08861P-RELATED"/>
    <property type="match status" value="1"/>
</dbReference>
<dbReference type="SMART" id="SM00440">
    <property type="entry name" value="ZnF_C2C2"/>
    <property type="match status" value="1"/>
</dbReference>
<dbReference type="InterPro" id="IPR003617">
    <property type="entry name" value="TFIIS/CRSP70_N_sub"/>
</dbReference>
<dbReference type="InterPro" id="IPR001222">
    <property type="entry name" value="Znf_TFIIS"/>
</dbReference>
<keyword evidence="6 14" id="KW-0862">Zinc</keyword>
<protein>
    <recommendedName>
        <fullName evidence="14">Transcription elongation factor</fullName>
    </recommendedName>
</protein>
<keyword evidence="3" id="KW-0597">Phosphoprotein</keyword>
<dbReference type="InterPro" id="IPR006289">
    <property type="entry name" value="TFSII"/>
</dbReference>
<dbReference type="SMART" id="SM00509">
    <property type="entry name" value="TFS2N"/>
    <property type="match status" value="1"/>
</dbReference>
<feature type="region of interest" description="Disordered" evidence="15">
    <location>
        <begin position="83"/>
        <end position="145"/>
    </location>
</feature>
<dbReference type="FunFam" id="1.20.930.10:FF:000002">
    <property type="entry name" value="Transcription elongation factor A (SII), 1"/>
    <property type="match status" value="1"/>
</dbReference>
<dbReference type="EMBL" id="JACMRX010000004">
    <property type="protein sequence ID" value="KAF7991922.1"/>
    <property type="molecule type" value="Genomic_DNA"/>
</dbReference>
<dbReference type="InterPro" id="IPR035100">
    <property type="entry name" value="TF_IIS-typ"/>
</dbReference>